<gene>
    <name evidence="6" type="ORF">BGZ99_004609</name>
</gene>
<dbReference type="InterPro" id="IPR025714">
    <property type="entry name" value="Methyltranfer_dom"/>
</dbReference>
<dbReference type="EMBL" id="JAAAIP010000029">
    <property type="protein sequence ID" value="KAG0328749.1"/>
    <property type="molecule type" value="Genomic_DNA"/>
</dbReference>
<protein>
    <recommendedName>
        <fullName evidence="5">Methyltransferase domain-containing protein</fullName>
    </recommendedName>
</protein>
<dbReference type="OrthoDB" id="66144at2759"/>
<evidence type="ECO:0000256" key="4">
    <source>
        <dbReference type="ARBA" id="ARBA00022691"/>
    </source>
</evidence>
<evidence type="ECO:0000259" key="5">
    <source>
        <dbReference type="Pfam" id="PF13847"/>
    </source>
</evidence>
<dbReference type="Pfam" id="PF13847">
    <property type="entry name" value="Methyltransf_31"/>
    <property type="match status" value="1"/>
</dbReference>
<dbReference type="CDD" id="cd02440">
    <property type="entry name" value="AdoMet_MTases"/>
    <property type="match status" value="1"/>
</dbReference>
<keyword evidence="2" id="KW-0489">Methyltransferase</keyword>
<evidence type="ECO:0000256" key="3">
    <source>
        <dbReference type="ARBA" id="ARBA00022679"/>
    </source>
</evidence>
<keyword evidence="4" id="KW-0949">S-adenosyl-L-methionine</keyword>
<keyword evidence="3" id="KW-0808">Transferase</keyword>
<dbReference type="GO" id="GO:0016279">
    <property type="term" value="F:protein-lysine N-methyltransferase activity"/>
    <property type="evidence" value="ECO:0007669"/>
    <property type="project" value="InterPro"/>
</dbReference>
<evidence type="ECO:0000313" key="6">
    <source>
        <dbReference type="EMBL" id="KAG0328749.1"/>
    </source>
</evidence>
<comment type="caution">
    <text evidence="6">The sequence shown here is derived from an EMBL/GenBank/DDBJ whole genome shotgun (WGS) entry which is preliminary data.</text>
</comment>
<dbReference type="AlphaFoldDB" id="A0A9P6UZW2"/>
<dbReference type="GO" id="GO:1905706">
    <property type="term" value="P:regulation of mitochondrial ATP synthesis coupled proton transport"/>
    <property type="evidence" value="ECO:0007669"/>
    <property type="project" value="TreeGrafter"/>
</dbReference>
<comment type="similarity">
    <text evidence="1">Belongs to the ANT/ATPSC lysine N-methyltransferase family.</text>
</comment>
<evidence type="ECO:0000313" key="7">
    <source>
        <dbReference type="Proteomes" id="UP000738325"/>
    </source>
</evidence>
<reference evidence="6" key="1">
    <citation type="journal article" date="2020" name="Fungal Divers.">
        <title>Resolving the Mortierellaceae phylogeny through synthesis of multi-gene phylogenetics and phylogenomics.</title>
        <authorList>
            <person name="Vandepol N."/>
            <person name="Liber J."/>
            <person name="Desiro A."/>
            <person name="Na H."/>
            <person name="Kennedy M."/>
            <person name="Barry K."/>
            <person name="Grigoriev I.V."/>
            <person name="Miller A.N."/>
            <person name="O'Donnell K."/>
            <person name="Stajich J.E."/>
            <person name="Bonito G."/>
        </authorList>
    </citation>
    <scope>NUCLEOTIDE SEQUENCE</scope>
    <source>
        <strain evidence="6">REB-010B</strain>
    </source>
</reference>
<sequence>MTPPISTVESASQINSMTAVKHSTATAPHGDYTVASFDPVQLKQFYDRYPDYSEEEQDLPLWIEGAEQTYVPFIPTSSRRVLVALEMARLSPADKVLDVGSGDGRFCYAAVKFFNAQKAIGIEYEQDLVDKSTELAQEYVDQERVLFQRANLTNWRELSTMQSKEWTVIVVFLSPEGGSDMEDWLVQEFERGVRIIALVFDLKHLKGLHCSVEDKQESVWIYEKKQEDS</sequence>
<keyword evidence="7" id="KW-1185">Reference proteome</keyword>
<dbReference type="SUPFAM" id="SSF53335">
    <property type="entry name" value="S-adenosyl-L-methionine-dependent methyltransferases"/>
    <property type="match status" value="1"/>
</dbReference>
<dbReference type="Gene3D" id="3.40.50.150">
    <property type="entry name" value="Vaccinia Virus protein VP39"/>
    <property type="match status" value="1"/>
</dbReference>
<dbReference type="PANTHER" id="PTHR13610:SF11">
    <property type="entry name" value="METHYLTRANSFERASE DOMAIN-CONTAINING PROTEIN"/>
    <property type="match status" value="1"/>
</dbReference>
<dbReference type="InterPro" id="IPR029063">
    <property type="entry name" value="SAM-dependent_MTases_sf"/>
</dbReference>
<feature type="domain" description="Methyltransferase" evidence="5">
    <location>
        <begin position="92"/>
        <end position="154"/>
    </location>
</feature>
<evidence type="ECO:0000256" key="2">
    <source>
        <dbReference type="ARBA" id="ARBA00022603"/>
    </source>
</evidence>
<proteinExistence type="inferred from homology"/>
<organism evidence="6 7">
    <name type="scientific">Dissophora globulifera</name>
    <dbReference type="NCBI Taxonomy" id="979702"/>
    <lineage>
        <taxon>Eukaryota</taxon>
        <taxon>Fungi</taxon>
        <taxon>Fungi incertae sedis</taxon>
        <taxon>Mucoromycota</taxon>
        <taxon>Mortierellomycotina</taxon>
        <taxon>Mortierellomycetes</taxon>
        <taxon>Mortierellales</taxon>
        <taxon>Mortierellaceae</taxon>
        <taxon>Dissophora</taxon>
    </lineage>
</organism>
<accession>A0A9P6UZW2</accession>
<evidence type="ECO:0000256" key="1">
    <source>
        <dbReference type="ARBA" id="ARBA00010633"/>
    </source>
</evidence>
<dbReference type="GO" id="GO:0032259">
    <property type="term" value="P:methylation"/>
    <property type="evidence" value="ECO:0007669"/>
    <property type="project" value="UniProtKB-KW"/>
</dbReference>
<dbReference type="PANTHER" id="PTHR13610">
    <property type="entry name" value="METHYLTRANSFERASE DOMAIN-CONTAINING PROTEIN"/>
    <property type="match status" value="1"/>
</dbReference>
<dbReference type="GO" id="GO:0005739">
    <property type="term" value="C:mitochondrion"/>
    <property type="evidence" value="ECO:0007669"/>
    <property type="project" value="TreeGrafter"/>
</dbReference>
<dbReference type="InterPro" id="IPR026170">
    <property type="entry name" value="FAM173A/B"/>
</dbReference>
<name>A0A9P6UZW2_9FUNG</name>
<dbReference type="Proteomes" id="UP000738325">
    <property type="component" value="Unassembled WGS sequence"/>
</dbReference>